<protein>
    <submittedName>
        <fullName evidence="1">Uncharacterized protein</fullName>
    </submittedName>
</protein>
<organism evidence="1">
    <name type="scientific">Leptospira borgpetersenii serovar Ballum</name>
    <dbReference type="NCBI Taxonomy" id="280505"/>
    <lineage>
        <taxon>Bacteria</taxon>
        <taxon>Pseudomonadati</taxon>
        <taxon>Spirochaetota</taxon>
        <taxon>Spirochaetia</taxon>
        <taxon>Leptospirales</taxon>
        <taxon>Leptospiraceae</taxon>
        <taxon>Leptospira</taxon>
    </lineage>
</organism>
<accession>A0A0S2IQ25</accession>
<name>A0A0S2IQ25_LEPBO</name>
<evidence type="ECO:0000313" key="2">
    <source>
        <dbReference type="Proteomes" id="UP000058857"/>
    </source>
</evidence>
<gene>
    <name evidence="1" type="ORF">LBBP_01088</name>
</gene>
<dbReference type="AlphaFoldDB" id="A0A0S2IQ25"/>
<proteinExistence type="predicted"/>
<dbReference type="Proteomes" id="UP000058857">
    <property type="component" value="Chromosome 1"/>
</dbReference>
<sequence>MKSGGPFLSLLIWNKKILFILWIEFLYFRKTHFSPASEDLRII</sequence>
<evidence type="ECO:0000313" key="1">
    <source>
        <dbReference type="EMBL" id="ALO25395.1"/>
    </source>
</evidence>
<reference evidence="1 2" key="1">
    <citation type="journal article" date="2015" name="PLoS Negl. Trop. Dis.">
        <title>Distribution of Plasmids in Distinct Leptospira Pathogenic Species.</title>
        <authorList>
            <person name="Wang Y."/>
            <person name="Zhuang X."/>
            <person name="Zhong Y."/>
            <person name="Zhang C."/>
            <person name="Zhang Y."/>
            <person name="Zeng L."/>
            <person name="Zhu Y."/>
            <person name="He P."/>
            <person name="Dong K."/>
            <person name="Pal U."/>
            <person name="Guo X."/>
            <person name="Qin J."/>
        </authorList>
    </citation>
    <scope>NUCLEOTIDE SEQUENCE [LARGE SCALE GENOMIC DNA]</scope>
    <source>
        <strain evidence="1 2">56604</strain>
    </source>
</reference>
<dbReference type="EMBL" id="CP012029">
    <property type="protein sequence ID" value="ALO25395.1"/>
    <property type="molecule type" value="Genomic_DNA"/>
</dbReference>